<evidence type="ECO:0000256" key="2">
    <source>
        <dbReference type="SAM" id="Phobius"/>
    </source>
</evidence>
<gene>
    <name evidence="3" type="ORF">H634G_00724</name>
</gene>
<feature type="compositionally biased region" description="Low complexity" evidence="1">
    <location>
        <begin position="97"/>
        <end position="108"/>
    </location>
</feature>
<protein>
    <recommendedName>
        <fullName evidence="5">Fucose-specific lectin</fullName>
    </recommendedName>
</protein>
<dbReference type="Proteomes" id="UP000054544">
    <property type="component" value="Unassembled WGS sequence"/>
</dbReference>
<proteinExistence type="predicted"/>
<sequence>MSLIDVPWLVSHENRNMATGNIPLEAFGPPPEYEGRLKRNVAGPVHNHYYTQPAEVPWYRRKRFCYPAVGLLVFTVITCAVVLGVVLKLESARKSDTTASDDISSTTALGSQTEPNSLGTSSTTRRTSTELTVSVTPVSSTYTPPSTTTEVQETATPFIMSDKSQLASLLVRKGDSGQERRLLVLQEDTGHLAVTEWANRTVTRFRISEKLDSSAPEPKPGTPLAMEADQTGSVHLFYLSQTNLISHVSEAAAGRWKAGEVTDERGGIRTSSSSGLSAAWHRGRRTPDLLVLAYDDASQELRLAMADNPVGRNAWYVANVTSVLAESVPGQSNMPCYSLAGDWRDKRFKSDDDGQGRPTLLIGVVDKNEVVAWDCAIDFWPPPDVQVQCDKAEGAFADAKGDGLGLSPVPKQLLWLQPHEQDRYDFTLLSTDGSNLVRENLVGASAVRNTSLGFVAKSPIAAMSATSEGLVFLSLGKELQLYQKSGRGWESSGLAGLRDGLQA</sequence>
<evidence type="ECO:0008006" key="5">
    <source>
        <dbReference type="Google" id="ProtNLM"/>
    </source>
</evidence>
<name>A0A0D9PHQ8_METAN</name>
<keyword evidence="2" id="KW-0812">Transmembrane</keyword>
<dbReference type="EMBL" id="KE384719">
    <property type="protein sequence ID" value="KJK84360.1"/>
    <property type="molecule type" value="Genomic_DNA"/>
</dbReference>
<keyword evidence="4" id="KW-1185">Reference proteome</keyword>
<dbReference type="AlphaFoldDB" id="A0A0D9PHQ8"/>
<feature type="transmembrane region" description="Helical" evidence="2">
    <location>
        <begin position="64"/>
        <end position="87"/>
    </location>
</feature>
<keyword evidence="2" id="KW-1133">Transmembrane helix</keyword>
<feature type="compositionally biased region" description="Low complexity" evidence="1">
    <location>
        <begin position="117"/>
        <end position="149"/>
    </location>
</feature>
<dbReference type="Gene3D" id="2.120.10.70">
    <property type="entry name" value="Fucose-specific lectin"/>
    <property type="match status" value="1"/>
</dbReference>
<dbReference type="SUPFAM" id="SSF89372">
    <property type="entry name" value="Fucose-specific lectin"/>
    <property type="match status" value="1"/>
</dbReference>
<reference evidence="4" key="1">
    <citation type="journal article" date="2014" name="BMC Genomics">
        <title>The genome sequence of the biocontrol fungus Metarhizium anisopliae and comparative genomics of Metarhizium species.</title>
        <authorList>
            <person name="Pattemore J.A."/>
            <person name="Hane J.K."/>
            <person name="Williams A.H."/>
            <person name="Wilson B.A."/>
            <person name="Stodart B.J."/>
            <person name="Ash G.J."/>
        </authorList>
    </citation>
    <scope>NUCLEOTIDE SEQUENCE [LARGE SCALE GENOMIC DNA]</scope>
    <source>
        <strain evidence="4">BRIP 53293</strain>
    </source>
</reference>
<organism evidence="3 4">
    <name type="scientific">Metarhizium anisopliae BRIP 53293</name>
    <dbReference type="NCBI Taxonomy" id="1291518"/>
    <lineage>
        <taxon>Eukaryota</taxon>
        <taxon>Fungi</taxon>
        <taxon>Dikarya</taxon>
        <taxon>Ascomycota</taxon>
        <taxon>Pezizomycotina</taxon>
        <taxon>Sordariomycetes</taxon>
        <taxon>Hypocreomycetidae</taxon>
        <taxon>Hypocreales</taxon>
        <taxon>Clavicipitaceae</taxon>
        <taxon>Metarhizium</taxon>
    </lineage>
</organism>
<keyword evidence="2" id="KW-0472">Membrane</keyword>
<evidence type="ECO:0000313" key="4">
    <source>
        <dbReference type="Proteomes" id="UP000054544"/>
    </source>
</evidence>
<evidence type="ECO:0000256" key="1">
    <source>
        <dbReference type="SAM" id="MobiDB-lite"/>
    </source>
</evidence>
<dbReference type="OrthoDB" id="4896939at2759"/>
<evidence type="ECO:0000313" key="3">
    <source>
        <dbReference type="EMBL" id="KJK84360.1"/>
    </source>
</evidence>
<accession>A0A0D9PHQ8</accession>
<feature type="region of interest" description="Disordered" evidence="1">
    <location>
        <begin position="96"/>
        <end position="151"/>
    </location>
</feature>